<dbReference type="SUPFAM" id="SSF161098">
    <property type="entry name" value="MetI-like"/>
    <property type="match status" value="1"/>
</dbReference>
<evidence type="ECO:0000256" key="1">
    <source>
        <dbReference type="ARBA" id="ARBA00004651"/>
    </source>
</evidence>
<protein>
    <submittedName>
        <fullName evidence="9">Carbohydrate ABC transporter permease</fullName>
    </submittedName>
</protein>
<evidence type="ECO:0000256" key="7">
    <source>
        <dbReference type="RuleBase" id="RU363032"/>
    </source>
</evidence>
<evidence type="ECO:0000256" key="6">
    <source>
        <dbReference type="ARBA" id="ARBA00023136"/>
    </source>
</evidence>
<evidence type="ECO:0000256" key="2">
    <source>
        <dbReference type="ARBA" id="ARBA00022448"/>
    </source>
</evidence>
<keyword evidence="10" id="KW-1185">Reference proteome</keyword>
<evidence type="ECO:0000256" key="5">
    <source>
        <dbReference type="ARBA" id="ARBA00022989"/>
    </source>
</evidence>
<dbReference type="PANTHER" id="PTHR43005">
    <property type="entry name" value="BLR7065 PROTEIN"/>
    <property type="match status" value="1"/>
</dbReference>
<sequence>MKLTDKYVGYILVLPAIAIFCAIILYPFINSIFLSFTNKSFVSNEFSFVGLQNYKKIFLSPTFLQALKNTLIFVFFATALPFVGGLIWAIFLDLKFRGAGFLRGATLVNWIIPGASISFLWAFIFDTNRGIVNEFLKNIGIGSGTYNWLGSAETAMIVVILARTWQMLPWYMAFLTGGLQSISFDQIEAARMDGASNWTVLRKIVIPGMKPIMVITLVLGIIGNLQHFDIPQVLTAGGPAGATTMLSTLVYREAFSSYRMGSAATIGTIWAILLGIFSFLYSKKVARD</sequence>
<evidence type="ECO:0000259" key="8">
    <source>
        <dbReference type="PROSITE" id="PS50928"/>
    </source>
</evidence>
<evidence type="ECO:0000256" key="3">
    <source>
        <dbReference type="ARBA" id="ARBA00022475"/>
    </source>
</evidence>
<reference evidence="10" key="1">
    <citation type="journal article" date="2019" name="Int. J. Syst. Evol. Microbiol.">
        <title>The Global Catalogue of Microorganisms (GCM) 10K type strain sequencing project: providing services to taxonomists for standard genome sequencing and annotation.</title>
        <authorList>
            <consortium name="The Broad Institute Genomics Platform"/>
            <consortium name="The Broad Institute Genome Sequencing Center for Infectious Disease"/>
            <person name="Wu L."/>
            <person name="Ma J."/>
        </authorList>
    </citation>
    <scope>NUCLEOTIDE SEQUENCE [LARGE SCALE GENOMIC DNA]</scope>
    <source>
        <strain evidence="10">CCM 8897</strain>
    </source>
</reference>
<dbReference type="Proteomes" id="UP001596310">
    <property type="component" value="Unassembled WGS sequence"/>
</dbReference>
<comment type="caution">
    <text evidence="9">The sequence shown here is derived from an EMBL/GenBank/DDBJ whole genome shotgun (WGS) entry which is preliminary data.</text>
</comment>
<keyword evidence="3" id="KW-1003">Cell membrane</keyword>
<evidence type="ECO:0000313" key="9">
    <source>
        <dbReference type="EMBL" id="MFC6315389.1"/>
    </source>
</evidence>
<feature type="transmembrane region" description="Helical" evidence="7">
    <location>
        <begin position="211"/>
        <end position="228"/>
    </location>
</feature>
<feature type="transmembrane region" description="Helical" evidence="7">
    <location>
        <begin position="71"/>
        <end position="92"/>
    </location>
</feature>
<comment type="subcellular location">
    <subcellularLocation>
        <location evidence="1 7">Cell membrane</location>
        <topology evidence="1 7">Multi-pass membrane protein</topology>
    </subcellularLocation>
</comment>
<dbReference type="InterPro" id="IPR035906">
    <property type="entry name" value="MetI-like_sf"/>
</dbReference>
<keyword evidence="6 7" id="KW-0472">Membrane</keyword>
<feature type="transmembrane region" description="Helical" evidence="7">
    <location>
        <begin position="263"/>
        <end position="281"/>
    </location>
</feature>
<organism evidence="9 10">
    <name type="scientific">Lapidilactobacillus achengensis</name>
    <dbReference type="NCBI Taxonomy" id="2486000"/>
    <lineage>
        <taxon>Bacteria</taxon>
        <taxon>Bacillati</taxon>
        <taxon>Bacillota</taxon>
        <taxon>Bacilli</taxon>
        <taxon>Lactobacillales</taxon>
        <taxon>Lactobacillaceae</taxon>
        <taxon>Lapidilactobacillus</taxon>
    </lineage>
</organism>
<dbReference type="EMBL" id="JBHSSM010000017">
    <property type="protein sequence ID" value="MFC6315389.1"/>
    <property type="molecule type" value="Genomic_DNA"/>
</dbReference>
<gene>
    <name evidence="9" type="ORF">ACFQHW_07430</name>
</gene>
<feature type="transmembrane region" description="Helical" evidence="7">
    <location>
        <begin position="104"/>
        <end position="125"/>
    </location>
</feature>
<keyword evidence="4 7" id="KW-0812">Transmembrane</keyword>
<dbReference type="PANTHER" id="PTHR43005:SF1">
    <property type="entry name" value="SPERMIDINE_PUTRESCINE TRANSPORT SYSTEM PERMEASE PROTEIN"/>
    <property type="match status" value="1"/>
</dbReference>
<dbReference type="Pfam" id="PF00528">
    <property type="entry name" value="BPD_transp_1"/>
    <property type="match status" value="1"/>
</dbReference>
<dbReference type="InterPro" id="IPR000515">
    <property type="entry name" value="MetI-like"/>
</dbReference>
<dbReference type="CDD" id="cd06261">
    <property type="entry name" value="TM_PBP2"/>
    <property type="match status" value="1"/>
</dbReference>
<keyword evidence="2 7" id="KW-0813">Transport</keyword>
<feature type="domain" description="ABC transmembrane type-1" evidence="8">
    <location>
        <begin position="67"/>
        <end position="281"/>
    </location>
</feature>
<feature type="transmembrane region" description="Helical" evidence="7">
    <location>
        <begin position="145"/>
        <end position="162"/>
    </location>
</feature>
<accession>A0ABW1URI4</accession>
<dbReference type="SUPFAM" id="SSF160964">
    <property type="entry name" value="MalF N-terminal region-like"/>
    <property type="match status" value="1"/>
</dbReference>
<proteinExistence type="inferred from homology"/>
<comment type="similarity">
    <text evidence="7">Belongs to the binding-protein-dependent transport system permease family.</text>
</comment>
<dbReference type="PROSITE" id="PS50928">
    <property type="entry name" value="ABC_TM1"/>
    <property type="match status" value="1"/>
</dbReference>
<name>A0ABW1URI4_9LACO</name>
<evidence type="ECO:0000313" key="10">
    <source>
        <dbReference type="Proteomes" id="UP001596310"/>
    </source>
</evidence>
<keyword evidence="5 7" id="KW-1133">Transmembrane helix</keyword>
<evidence type="ECO:0000256" key="4">
    <source>
        <dbReference type="ARBA" id="ARBA00022692"/>
    </source>
</evidence>
<dbReference type="RefSeq" id="WP_225422151.1">
    <property type="nucleotide sequence ID" value="NZ_JBHSSM010000017.1"/>
</dbReference>
<feature type="transmembrane region" description="Helical" evidence="7">
    <location>
        <begin position="7"/>
        <end position="29"/>
    </location>
</feature>
<dbReference type="Gene3D" id="1.10.3720.10">
    <property type="entry name" value="MetI-like"/>
    <property type="match status" value="1"/>
</dbReference>